<evidence type="ECO:0000259" key="12">
    <source>
        <dbReference type="PROSITE" id="PS51199"/>
    </source>
</evidence>
<dbReference type="AlphaFoldDB" id="A0AAX3N8D6"/>
<evidence type="ECO:0000256" key="8">
    <source>
        <dbReference type="ARBA" id="ARBA00023125"/>
    </source>
</evidence>
<dbReference type="GO" id="GO:0006269">
    <property type="term" value="P:DNA replication, synthesis of primer"/>
    <property type="evidence" value="ECO:0007669"/>
    <property type="project" value="UniProtKB-KW"/>
</dbReference>
<keyword evidence="3" id="KW-0235">DNA replication</keyword>
<proteinExistence type="inferred from homology"/>
<dbReference type="Proteomes" id="UP001222373">
    <property type="component" value="Chromosome"/>
</dbReference>
<keyword evidence="7" id="KW-0067">ATP-binding</keyword>
<dbReference type="PANTHER" id="PTHR30153">
    <property type="entry name" value="REPLICATIVE DNA HELICASE DNAB"/>
    <property type="match status" value="1"/>
</dbReference>
<evidence type="ECO:0000256" key="9">
    <source>
        <dbReference type="ARBA" id="ARBA00023235"/>
    </source>
</evidence>
<reference evidence="13" key="1">
    <citation type="submission" date="2022-11" db="EMBL/GenBank/DDBJ databases">
        <title>Genomic comparisons reveal selection pressure and functional variation between nutritional endosymbionts of cave-adapted and epigean Hawaiian planthoppers.</title>
        <authorList>
            <person name="Gossett J.M."/>
            <person name="Porter M.L."/>
            <person name="Vasquez Y."/>
            <person name="Bennett G.M."/>
            <person name="Chong R.A."/>
        </authorList>
    </citation>
    <scope>NUCLEOTIDE SEQUENCE</scope>
    <source>
        <strain evidence="13">OPOL2</strain>
    </source>
</reference>
<dbReference type="InterPro" id="IPR036185">
    <property type="entry name" value="DNA_heli_DnaB-like_N_sf"/>
</dbReference>
<dbReference type="GO" id="GO:0005829">
    <property type="term" value="C:cytosol"/>
    <property type="evidence" value="ECO:0007669"/>
    <property type="project" value="TreeGrafter"/>
</dbReference>
<evidence type="ECO:0000313" key="14">
    <source>
        <dbReference type="Proteomes" id="UP001222373"/>
    </source>
</evidence>
<dbReference type="GO" id="GO:0003677">
    <property type="term" value="F:DNA binding"/>
    <property type="evidence" value="ECO:0007669"/>
    <property type="project" value="UniProtKB-KW"/>
</dbReference>
<sequence length="413" mass="49016">MSIFFSENIEKVLIGNILLENKIFFKVYEKIKYKDFFFKKNQLIFKKIKKLLFLNIKVDPIVLLESIDNKFINIKYINSMINMAYKRRNIKFYTNTIKKKSLQRKFFYFINKIKKEIKKSSFKKVINVIYKKLDKFFIKEIKSKTLKKKFEEYFNKYKNKYNNILTGYKKLDKLIMGLHRGELVIVAGRPSTGKTAFVINICENISINSINKKNLRSVIFTMEMSSEQILIRLLSSILNINSCKIIKKKIKKEKILKTKEKILKSKIIMDDSSNLTPEKLKLRIKNIINRKKIDVVVIDYLQLMTIDEYKENRTNEVSKISRSLKNIAKEFNISIVAVSQLNRNSEQRYDRIPILSDLRESGSIEQDADLIILMYNNNYKEEETRFIIAKNRNGPTGIFKLKFIKKITKFKNL</sequence>
<feature type="domain" description="SF4 helicase" evidence="12">
    <location>
        <begin position="157"/>
        <end position="413"/>
    </location>
</feature>
<evidence type="ECO:0000256" key="10">
    <source>
        <dbReference type="ARBA" id="ARBA00044969"/>
    </source>
</evidence>
<dbReference type="EMBL" id="CP110500">
    <property type="protein sequence ID" value="WDI79309.1"/>
    <property type="molecule type" value="Genomic_DNA"/>
</dbReference>
<name>A0AAX3N8D6_9PROT</name>
<dbReference type="PANTHER" id="PTHR30153:SF2">
    <property type="entry name" value="REPLICATIVE DNA HELICASE"/>
    <property type="match status" value="1"/>
</dbReference>
<dbReference type="PROSITE" id="PS51199">
    <property type="entry name" value="SF4_HELICASE"/>
    <property type="match status" value="1"/>
</dbReference>
<dbReference type="GO" id="GO:0043139">
    <property type="term" value="F:5'-3' DNA helicase activity"/>
    <property type="evidence" value="ECO:0007669"/>
    <property type="project" value="UniProtKB-EC"/>
</dbReference>
<evidence type="ECO:0000256" key="7">
    <source>
        <dbReference type="ARBA" id="ARBA00022840"/>
    </source>
</evidence>
<dbReference type="GO" id="GO:1990077">
    <property type="term" value="C:primosome complex"/>
    <property type="evidence" value="ECO:0007669"/>
    <property type="project" value="UniProtKB-KW"/>
</dbReference>
<dbReference type="InterPro" id="IPR027417">
    <property type="entry name" value="P-loop_NTPase"/>
</dbReference>
<comment type="catalytic activity">
    <reaction evidence="11">
        <text>ATP + H2O = ADP + phosphate + H(+)</text>
        <dbReference type="Rhea" id="RHEA:13065"/>
        <dbReference type="ChEBI" id="CHEBI:15377"/>
        <dbReference type="ChEBI" id="CHEBI:15378"/>
        <dbReference type="ChEBI" id="CHEBI:30616"/>
        <dbReference type="ChEBI" id="CHEBI:43474"/>
        <dbReference type="ChEBI" id="CHEBI:456216"/>
        <dbReference type="EC" id="5.6.2.3"/>
    </reaction>
</comment>
<evidence type="ECO:0000256" key="5">
    <source>
        <dbReference type="ARBA" id="ARBA00022801"/>
    </source>
</evidence>
<dbReference type="InterPro" id="IPR007693">
    <property type="entry name" value="DNA_helicase_DnaB-like_N"/>
</dbReference>
<dbReference type="InterPro" id="IPR016136">
    <property type="entry name" value="DNA_helicase_N/primase_C"/>
</dbReference>
<keyword evidence="6" id="KW-0347">Helicase</keyword>
<dbReference type="GO" id="GO:0005524">
    <property type="term" value="F:ATP binding"/>
    <property type="evidence" value="ECO:0007669"/>
    <property type="project" value="UniProtKB-KW"/>
</dbReference>
<keyword evidence="5" id="KW-0378">Hydrolase</keyword>
<evidence type="ECO:0000256" key="11">
    <source>
        <dbReference type="ARBA" id="ARBA00048954"/>
    </source>
</evidence>
<keyword evidence="8" id="KW-0238">DNA-binding</keyword>
<evidence type="ECO:0000256" key="4">
    <source>
        <dbReference type="ARBA" id="ARBA00022741"/>
    </source>
</evidence>
<dbReference type="InterPro" id="IPR007694">
    <property type="entry name" value="DNA_helicase_DnaB-like_C"/>
</dbReference>
<evidence type="ECO:0000256" key="3">
    <source>
        <dbReference type="ARBA" id="ARBA00022705"/>
    </source>
</evidence>
<evidence type="ECO:0000256" key="2">
    <source>
        <dbReference type="ARBA" id="ARBA00022515"/>
    </source>
</evidence>
<gene>
    <name evidence="13" type="ORF">ONB67_00380</name>
</gene>
<dbReference type="EC" id="5.6.2.3" evidence="10"/>
<organism evidence="13 14">
    <name type="scientific">Candidatus Vidania fulgoroideorum</name>
    <dbReference type="NCBI Taxonomy" id="881286"/>
    <lineage>
        <taxon>Bacteria</taxon>
        <taxon>Pseudomonadati</taxon>
        <taxon>Pseudomonadota</taxon>
        <taxon>Betaproteobacteria</taxon>
        <taxon>Candidatus Vidania</taxon>
    </lineage>
</organism>
<keyword evidence="4" id="KW-0547">Nucleotide-binding</keyword>
<evidence type="ECO:0000256" key="6">
    <source>
        <dbReference type="ARBA" id="ARBA00022806"/>
    </source>
</evidence>
<evidence type="ECO:0000313" key="13">
    <source>
        <dbReference type="EMBL" id="WDI79309.1"/>
    </source>
</evidence>
<dbReference type="Gene3D" id="3.40.50.300">
    <property type="entry name" value="P-loop containing nucleotide triphosphate hydrolases"/>
    <property type="match status" value="1"/>
</dbReference>
<dbReference type="Gene3D" id="1.10.860.10">
    <property type="entry name" value="DNAb Helicase, Chain A"/>
    <property type="match status" value="1"/>
</dbReference>
<dbReference type="SUPFAM" id="SSF48024">
    <property type="entry name" value="N-terminal domain of DnaB helicase"/>
    <property type="match status" value="1"/>
</dbReference>
<evidence type="ECO:0000256" key="1">
    <source>
        <dbReference type="ARBA" id="ARBA00008428"/>
    </source>
</evidence>
<dbReference type="Pfam" id="PF00772">
    <property type="entry name" value="DnaB"/>
    <property type="match status" value="1"/>
</dbReference>
<dbReference type="GO" id="GO:0016787">
    <property type="term" value="F:hydrolase activity"/>
    <property type="evidence" value="ECO:0007669"/>
    <property type="project" value="UniProtKB-KW"/>
</dbReference>
<dbReference type="Pfam" id="PF03796">
    <property type="entry name" value="DnaB_C"/>
    <property type="match status" value="1"/>
</dbReference>
<comment type="similarity">
    <text evidence="1">Belongs to the helicase family. DnaB subfamily.</text>
</comment>
<keyword evidence="9" id="KW-0413">Isomerase</keyword>
<keyword evidence="2" id="KW-0639">Primosome</keyword>
<dbReference type="SUPFAM" id="SSF52540">
    <property type="entry name" value="P-loop containing nucleoside triphosphate hydrolases"/>
    <property type="match status" value="1"/>
</dbReference>
<protein>
    <recommendedName>
        <fullName evidence="10">DNA 5'-3' helicase</fullName>
        <ecNumber evidence="10">5.6.2.3</ecNumber>
    </recommendedName>
</protein>
<accession>A0AAX3N8D6</accession>